<dbReference type="SMART" id="SM00283">
    <property type="entry name" value="MA"/>
    <property type="match status" value="1"/>
</dbReference>
<evidence type="ECO:0000256" key="8">
    <source>
        <dbReference type="ARBA" id="ARBA00029447"/>
    </source>
</evidence>
<evidence type="ECO:0000259" key="14">
    <source>
        <dbReference type="PROSITE" id="PS50885"/>
    </source>
</evidence>
<protein>
    <submittedName>
        <fullName evidence="15">Methyl-accepting chemotaxis protein</fullName>
    </submittedName>
</protein>
<dbReference type="InterPro" id="IPR003660">
    <property type="entry name" value="HAMP_dom"/>
</dbReference>
<sequence>MIKLDRLTIRTKLLLLTGLAVLVAAILVAISAYDTRARMIEDRKDELRSIIGATVGVAQKLEAEVQAGHLTHEAAVASLRQTIEAMRYRPTKEYVFAYLMDGTSIAHGGNPAQVGTNRMGVKDATGKLITAGFVEALKHADEAFYTYIYPRASGGEPLPKLTFIKRFAPWDIFIGSGVYTDDIEADFQTMMGEIGIVAFVLLVLLAAVALVISRDVSRSIGRLQHKMAALAAGDLSVTIEEAARGDEIGRMAAAVQVFKEHALEIEQLRQAQEATERQAAEQRRAETLKLAGAFEQTVGGIVDAVGSAADEMQREAESLSSSAQAASAEARGIASGASEAEGNVQTVAAAAEELSASIAEIGRQVRQSADIAGKAVHATALTDDRVSALAGAAQRIGEVVGLIQAIASQTNLLALNATIEAARAGEAGKGFAVVASEVKSLANQTAQATDDIRQQVEAIQGSTAEVVTAIRGIAETIREMNEIGGAIAAAIDQQSGATRDISANVQEAARHTSSVSDGVGAVTGTSERVGGAAGRVLSAAQGLSDQADALKRQVGQFLATVRAA</sequence>
<dbReference type="PROSITE" id="PS50885">
    <property type="entry name" value="HAMP"/>
    <property type="match status" value="1"/>
</dbReference>
<dbReference type="InterPro" id="IPR004089">
    <property type="entry name" value="MCPsignal_dom"/>
</dbReference>
<evidence type="ECO:0000256" key="10">
    <source>
        <dbReference type="SAM" id="Coils"/>
    </source>
</evidence>
<feature type="domain" description="HAMP" evidence="14">
    <location>
        <begin position="214"/>
        <end position="267"/>
    </location>
</feature>
<evidence type="ECO:0000256" key="7">
    <source>
        <dbReference type="ARBA" id="ARBA00023224"/>
    </source>
</evidence>
<evidence type="ECO:0000256" key="11">
    <source>
        <dbReference type="SAM" id="Phobius"/>
    </source>
</evidence>
<dbReference type="SUPFAM" id="SSF58104">
    <property type="entry name" value="Methyl-accepting chemotaxis protein (MCP) signaling domain"/>
    <property type="match status" value="1"/>
</dbReference>
<feature type="domain" description="Methyl-accepting transducer" evidence="12">
    <location>
        <begin position="301"/>
        <end position="530"/>
    </location>
</feature>
<comment type="subcellular location">
    <subcellularLocation>
        <location evidence="1">Cell inner membrane</location>
        <topology evidence="1">Multi-pass membrane protein</topology>
    </subcellularLocation>
</comment>
<reference evidence="15" key="1">
    <citation type="journal article" date="2014" name="Int. J. Syst. Evol. Microbiol.">
        <title>Complete genome sequence of Corynebacterium casei LMG S-19264T (=DSM 44701T), isolated from a smear-ripened cheese.</title>
        <authorList>
            <consortium name="US DOE Joint Genome Institute (JGI-PGF)"/>
            <person name="Walter F."/>
            <person name="Albersmeier A."/>
            <person name="Kalinowski J."/>
            <person name="Ruckert C."/>
        </authorList>
    </citation>
    <scope>NUCLEOTIDE SEQUENCE</scope>
    <source>
        <strain evidence="15">CGMCC 1.15725</strain>
    </source>
</reference>
<evidence type="ECO:0000256" key="9">
    <source>
        <dbReference type="PROSITE-ProRule" id="PRU00284"/>
    </source>
</evidence>
<dbReference type="PANTHER" id="PTHR32089">
    <property type="entry name" value="METHYL-ACCEPTING CHEMOTAXIS PROTEIN MCPB"/>
    <property type="match status" value="1"/>
</dbReference>
<evidence type="ECO:0000256" key="6">
    <source>
        <dbReference type="ARBA" id="ARBA00023136"/>
    </source>
</evidence>
<keyword evidence="3" id="KW-0997">Cell inner membrane</keyword>
<evidence type="ECO:0000256" key="4">
    <source>
        <dbReference type="ARBA" id="ARBA00022692"/>
    </source>
</evidence>
<accession>A0A8J3E3Q8</accession>
<feature type="domain" description="T-SNARE coiled-coil homology" evidence="13">
    <location>
        <begin position="460"/>
        <end position="522"/>
    </location>
</feature>
<dbReference type="GO" id="GO:0007165">
    <property type="term" value="P:signal transduction"/>
    <property type="evidence" value="ECO:0007669"/>
    <property type="project" value="UniProtKB-KW"/>
</dbReference>
<dbReference type="PROSITE" id="PS50192">
    <property type="entry name" value="T_SNARE"/>
    <property type="match status" value="1"/>
</dbReference>
<keyword evidence="2" id="KW-1003">Cell membrane</keyword>
<organism evidence="15 16">
    <name type="scientific">Aliidongia dinghuensis</name>
    <dbReference type="NCBI Taxonomy" id="1867774"/>
    <lineage>
        <taxon>Bacteria</taxon>
        <taxon>Pseudomonadati</taxon>
        <taxon>Pseudomonadota</taxon>
        <taxon>Alphaproteobacteria</taxon>
        <taxon>Rhodospirillales</taxon>
        <taxon>Dongiaceae</taxon>
        <taxon>Aliidongia</taxon>
    </lineage>
</organism>
<evidence type="ECO:0000256" key="5">
    <source>
        <dbReference type="ARBA" id="ARBA00022989"/>
    </source>
</evidence>
<comment type="similarity">
    <text evidence="8">Belongs to the methyl-accepting chemotaxis (MCP) protein family.</text>
</comment>
<dbReference type="PANTHER" id="PTHR32089:SF112">
    <property type="entry name" value="LYSOZYME-LIKE PROTEIN-RELATED"/>
    <property type="match status" value="1"/>
</dbReference>
<reference evidence="15" key="2">
    <citation type="submission" date="2020-09" db="EMBL/GenBank/DDBJ databases">
        <authorList>
            <person name="Sun Q."/>
            <person name="Zhou Y."/>
        </authorList>
    </citation>
    <scope>NUCLEOTIDE SEQUENCE</scope>
    <source>
        <strain evidence="15">CGMCC 1.15725</strain>
    </source>
</reference>
<dbReference type="EMBL" id="BMJQ01000012">
    <property type="protein sequence ID" value="GGF32489.1"/>
    <property type="molecule type" value="Genomic_DNA"/>
</dbReference>
<evidence type="ECO:0000313" key="16">
    <source>
        <dbReference type="Proteomes" id="UP000646365"/>
    </source>
</evidence>
<dbReference type="Pfam" id="PF17200">
    <property type="entry name" value="sCache_2"/>
    <property type="match status" value="1"/>
</dbReference>
<keyword evidence="6 11" id="KW-0472">Membrane</keyword>
<feature type="transmembrane region" description="Helical" evidence="11">
    <location>
        <begin position="194"/>
        <end position="212"/>
    </location>
</feature>
<keyword evidence="5 11" id="KW-1133">Transmembrane helix</keyword>
<evidence type="ECO:0000259" key="12">
    <source>
        <dbReference type="PROSITE" id="PS50111"/>
    </source>
</evidence>
<evidence type="ECO:0000256" key="2">
    <source>
        <dbReference type="ARBA" id="ARBA00022475"/>
    </source>
</evidence>
<name>A0A8J3E3Q8_9PROT</name>
<dbReference type="CDD" id="cd06225">
    <property type="entry name" value="HAMP"/>
    <property type="match status" value="1"/>
</dbReference>
<keyword evidence="4 11" id="KW-0812">Transmembrane</keyword>
<dbReference type="GO" id="GO:0005886">
    <property type="term" value="C:plasma membrane"/>
    <property type="evidence" value="ECO:0007669"/>
    <property type="project" value="UniProtKB-SubCell"/>
</dbReference>
<dbReference type="Gene3D" id="1.10.8.500">
    <property type="entry name" value="HAMP domain in histidine kinase"/>
    <property type="match status" value="1"/>
</dbReference>
<evidence type="ECO:0000256" key="1">
    <source>
        <dbReference type="ARBA" id="ARBA00004429"/>
    </source>
</evidence>
<evidence type="ECO:0000313" key="15">
    <source>
        <dbReference type="EMBL" id="GGF32489.1"/>
    </source>
</evidence>
<proteinExistence type="inferred from homology"/>
<gene>
    <name evidence="15" type="ORF">GCM10011611_43350</name>
</gene>
<dbReference type="PROSITE" id="PS50111">
    <property type="entry name" value="CHEMOTAXIS_TRANSDUC_2"/>
    <property type="match status" value="1"/>
</dbReference>
<keyword evidence="7 9" id="KW-0807">Transducer</keyword>
<dbReference type="SMART" id="SM01049">
    <property type="entry name" value="Cache_2"/>
    <property type="match status" value="1"/>
</dbReference>
<keyword evidence="16" id="KW-1185">Reference proteome</keyword>
<dbReference type="Gene3D" id="1.10.287.950">
    <property type="entry name" value="Methyl-accepting chemotaxis protein"/>
    <property type="match status" value="1"/>
</dbReference>
<dbReference type="Gene3D" id="3.30.450.20">
    <property type="entry name" value="PAS domain"/>
    <property type="match status" value="1"/>
</dbReference>
<evidence type="ECO:0000259" key="13">
    <source>
        <dbReference type="PROSITE" id="PS50192"/>
    </source>
</evidence>
<dbReference type="InterPro" id="IPR033480">
    <property type="entry name" value="sCache_2"/>
</dbReference>
<dbReference type="RefSeq" id="WP_189049685.1">
    <property type="nucleotide sequence ID" value="NZ_BMJQ01000012.1"/>
</dbReference>
<evidence type="ECO:0000256" key="3">
    <source>
        <dbReference type="ARBA" id="ARBA00022519"/>
    </source>
</evidence>
<dbReference type="SMART" id="SM00304">
    <property type="entry name" value="HAMP"/>
    <property type="match status" value="2"/>
</dbReference>
<dbReference type="Pfam" id="PF00672">
    <property type="entry name" value="HAMP"/>
    <property type="match status" value="1"/>
</dbReference>
<comment type="caution">
    <text evidence="15">The sequence shown here is derived from an EMBL/GenBank/DDBJ whole genome shotgun (WGS) entry which is preliminary data.</text>
</comment>
<dbReference type="InterPro" id="IPR000727">
    <property type="entry name" value="T_SNARE_dom"/>
</dbReference>
<keyword evidence="10" id="KW-0175">Coiled coil</keyword>
<dbReference type="Pfam" id="PF00015">
    <property type="entry name" value="MCPsignal"/>
    <property type="match status" value="1"/>
</dbReference>
<dbReference type="AlphaFoldDB" id="A0A8J3E3Q8"/>
<dbReference type="Proteomes" id="UP000646365">
    <property type="component" value="Unassembled WGS sequence"/>
</dbReference>
<feature type="coiled-coil region" evidence="10">
    <location>
        <begin position="258"/>
        <end position="329"/>
    </location>
</feature>